<name>A0ABW9YBI9_9GAMM</name>
<keyword evidence="4" id="KW-1185">Reference proteome</keyword>
<dbReference type="SUPFAM" id="SSF48208">
    <property type="entry name" value="Six-hairpin glycosidases"/>
    <property type="match status" value="1"/>
</dbReference>
<sequence>MNAWIRNPIRGLLLFLSVFCVVQVPAMAQSVSEKSLSGVNPSESSPLPTGERWLEHVENGLRPFWMMDTAKGTPIGNFPTFRCDNGVLLNSDAPCNELNQDWIRSHFSRDYTRMKSRQIYAYGVLYHLTGDVDALKLAKAGVDYLLETLRDQRNGGMISFRENGKPGLNWKQRTSQDQAYAIVGLAFYYYLTRDPVVEQVLIEQQQFIFSQYRDKATNQLLWVIEDGDEQYRKQQELVAQLDQINAYLLLVTPLLPEPARQKWRQDLYWLTEQMLAQYHSEDEQRFYGAIHHKAVKMVTARHNDYGHTIKAYWMTYLVGRYLQQPDWEQLGRKGMALTLQRAAYGMTPPQMKPYLSEKLYSQWQTLPEIMTWRSGQYNWYISSWQWAELDQAAVTLNMLEPGSTSQQLNFTLNTYFDAWVDHQYGGVGAPKQFHWGNGYHQFEHALVGYLGAQAAYEKPARLYYALSPKYEGALQPYYYKADIVRVSKGKMLAGFEGLQEVKVDFEHIRP</sequence>
<dbReference type="InterPro" id="IPR010819">
    <property type="entry name" value="AGE/CE"/>
</dbReference>
<proteinExistence type="inferred from homology"/>
<keyword evidence="2" id="KW-0413">Isomerase</keyword>
<gene>
    <name evidence="3" type="ORF">EIZ48_00910</name>
</gene>
<dbReference type="EMBL" id="RSEJ01000001">
    <property type="protein sequence ID" value="NBI51140.1"/>
    <property type="molecule type" value="Genomic_DNA"/>
</dbReference>
<evidence type="ECO:0000313" key="4">
    <source>
        <dbReference type="Proteomes" id="UP000738517"/>
    </source>
</evidence>
<protein>
    <submittedName>
        <fullName evidence="3">N-acylglucosamine 2-epimerase</fullName>
    </submittedName>
</protein>
<evidence type="ECO:0000313" key="3">
    <source>
        <dbReference type="EMBL" id="NBI51140.1"/>
    </source>
</evidence>
<comment type="caution">
    <text evidence="3">The sequence shown here is derived from an EMBL/GenBank/DDBJ whole genome shotgun (WGS) entry which is preliminary data.</text>
</comment>
<dbReference type="Gene3D" id="1.50.10.10">
    <property type="match status" value="1"/>
</dbReference>
<reference evidence="3 4" key="1">
    <citation type="journal article" date="2017" name="Int. J. Syst. Evol. Microbiol.">
        <title>Photobacterium alginatilyticum sp. nov., a marine bacterium isolated from bottom seawater.</title>
        <authorList>
            <person name="Wang X."/>
            <person name="Wang Y."/>
            <person name="Yang X."/>
            <person name="Sun H."/>
            <person name="Li B."/>
            <person name="Zhang X.H."/>
        </authorList>
    </citation>
    <scope>NUCLEOTIDE SEQUENCE [LARGE SCALE GENOMIC DNA]</scope>
    <source>
        <strain evidence="3 4">P03D4</strain>
    </source>
</reference>
<dbReference type="InterPro" id="IPR008928">
    <property type="entry name" value="6-hairpin_glycosidase_sf"/>
</dbReference>
<comment type="similarity">
    <text evidence="1">Belongs to the N-acylglucosamine 2-epimerase family.</text>
</comment>
<evidence type="ECO:0000256" key="1">
    <source>
        <dbReference type="ARBA" id="ARBA00008558"/>
    </source>
</evidence>
<organism evidence="3 4">
    <name type="scientific">Photobacterium alginatilyticum</name>
    <dbReference type="NCBI Taxonomy" id="1775171"/>
    <lineage>
        <taxon>Bacteria</taxon>
        <taxon>Pseudomonadati</taxon>
        <taxon>Pseudomonadota</taxon>
        <taxon>Gammaproteobacteria</taxon>
        <taxon>Vibrionales</taxon>
        <taxon>Vibrionaceae</taxon>
        <taxon>Photobacterium</taxon>
    </lineage>
</organism>
<dbReference type="Proteomes" id="UP000738517">
    <property type="component" value="Unassembled WGS sequence"/>
</dbReference>
<dbReference type="InterPro" id="IPR012341">
    <property type="entry name" value="6hp_glycosidase-like_sf"/>
</dbReference>
<accession>A0ABW9YBI9</accession>
<dbReference type="Pfam" id="PF07221">
    <property type="entry name" value="GlcNAc_2-epim"/>
    <property type="match status" value="1"/>
</dbReference>
<dbReference type="PANTHER" id="PTHR15108">
    <property type="entry name" value="N-ACYLGLUCOSAMINE-2-EPIMERASE"/>
    <property type="match status" value="1"/>
</dbReference>
<evidence type="ECO:0000256" key="2">
    <source>
        <dbReference type="ARBA" id="ARBA00023235"/>
    </source>
</evidence>